<dbReference type="Pfam" id="PF00143">
    <property type="entry name" value="Interferon"/>
    <property type="match status" value="1"/>
</dbReference>
<evidence type="ECO:0000256" key="9">
    <source>
        <dbReference type="SAM" id="Phobius"/>
    </source>
</evidence>
<evidence type="ECO:0000313" key="10">
    <source>
        <dbReference type="Proteomes" id="UP000186698"/>
    </source>
</evidence>
<evidence type="ECO:0000256" key="7">
    <source>
        <dbReference type="ARBA" id="ARBA00023157"/>
    </source>
</evidence>
<evidence type="ECO:0000256" key="8">
    <source>
        <dbReference type="RuleBase" id="RU000436"/>
    </source>
</evidence>
<organism evidence="10 11">
    <name type="scientific">Xenopus laevis</name>
    <name type="common">African clawed frog</name>
    <dbReference type="NCBI Taxonomy" id="8355"/>
    <lineage>
        <taxon>Eukaryota</taxon>
        <taxon>Metazoa</taxon>
        <taxon>Chordata</taxon>
        <taxon>Craniata</taxon>
        <taxon>Vertebrata</taxon>
        <taxon>Euteleostomi</taxon>
        <taxon>Amphibia</taxon>
        <taxon>Batrachia</taxon>
        <taxon>Anura</taxon>
        <taxon>Pipoidea</taxon>
        <taxon>Pipidae</taxon>
        <taxon>Xenopodinae</taxon>
        <taxon>Xenopus</taxon>
        <taxon>Xenopus</taxon>
    </lineage>
</organism>
<keyword evidence="7" id="KW-1015">Disulfide bond</keyword>
<dbReference type="GO" id="GO:0005125">
    <property type="term" value="F:cytokine activity"/>
    <property type="evidence" value="ECO:0007669"/>
    <property type="project" value="UniProtKB-KW"/>
</dbReference>
<dbReference type="GO" id="GO:0005615">
    <property type="term" value="C:extracellular space"/>
    <property type="evidence" value="ECO:0007669"/>
    <property type="project" value="UniProtKB-KW"/>
</dbReference>
<dbReference type="Gene3D" id="1.20.1250.10">
    <property type="match status" value="1"/>
</dbReference>
<name>A0A8J1LWM0_XENLA</name>
<dbReference type="PANTHER" id="PTHR11691:SF73">
    <property type="entry name" value="INTERFERON BETA"/>
    <property type="match status" value="1"/>
</dbReference>
<keyword evidence="3 8" id="KW-0202">Cytokine</keyword>
<sequence length="224" mass="26261">MGLQPSFTFWKHHGSIFKNLANIVSLFPFLGPRLLQLLQTFILCVMLMITLSPRGLSLQCNRIYMSQRQCNKEALKHLINMEKILHPHCKEQWKNFRFPKFLDKMTQLPKVILLEIVLESSKLLSSQLTKATNDKRVAEAISELQMVLHKISTDWSQCVMSSTFQVPKLKKKIRQIKKYFGRMEAYLKIKGYSRCALATVRNEMESAMMFVQRHTDILLKREKQ</sequence>
<dbReference type="KEGG" id="xla:121398346"/>
<dbReference type="SMART" id="SM00076">
    <property type="entry name" value="IFabd"/>
    <property type="match status" value="1"/>
</dbReference>
<dbReference type="InterPro" id="IPR000471">
    <property type="entry name" value="Interferon_alpha/beta/delta"/>
</dbReference>
<evidence type="ECO:0000256" key="3">
    <source>
        <dbReference type="ARBA" id="ARBA00022514"/>
    </source>
</evidence>
<dbReference type="AlphaFoldDB" id="A0A8J1LWM0"/>
<dbReference type="GO" id="GO:0005126">
    <property type="term" value="F:cytokine receptor binding"/>
    <property type="evidence" value="ECO:0007669"/>
    <property type="project" value="InterPro"/>
</dbReference>
<dbReference type="SMR" id="A0A8J1LWM0"/>
<accession>A0A8J1LWM0</accession>
<comment type="subcellular location">
    <subcellularLocation>
        <location evidence="1">Secreted</location>
    </subcellularLocation>
</comment>
<keyword evidence="9" id="KW-0812">Transmembrane</keyword>
<dbReference type="OrthoDB" id="10380427at2759"/>
<keyword evidence="6 8" id="KW-0051">Antiviral defense</keyword>
<evidence type="ECO:0000256" key="4">
    <source>
        <dbReference type="ARBA" id="ARBA00022525"/>
    </source>
</evidence>
<feature type="transmembrane region" description="Helical" evidence="9">
    <location>
        <begin position="34"/>
        <end position="52"/>
    </location>
</feature>
<evidence type="ECO:0000313" key="11">
    <source>
        <dbReference type="RefSeq" id="XP_041433451.1"/>
    </source>
</evidence>
<evidence type="ECO:0000256" key="1">
    <source>
        <dbReference type="ARBA" id="ARBA00004613"/>
    </source>
</evidence>
<dbReference type="RefSeq" id="XP_041433451.1">
    <property type="nucleotide sequence ID" value="XM_041577517.1"/>
</dbReference>
<keyword evidence="9" id="KW-1133">Transmembrane helix</keyword>
<keyword evidence="4" id="KW-0964">Secreted</keyword>
<dbReference type="SUPFAM" id="SSF47266">
    <property type="entry name" value="4-helical cytokines"/>
    <property type="match status" value="1"/>
</dbReference>
<dbReference type="GeneID" id="121398346"/>
<dbReference type="InterPro" id="IPR009079">
    <property type="entry name" value="4_helix_cytokine-like_core"/>
</dbReference>
<keyword evidence="9" id="KW-0472">Membrane</keyword>
<reference evidence="11" key="1">
    <citation type="submission" date="2025-08" db="UniProtKB">
        <authorList>
            <consortium name="RefSeq"/>
        </authorList>
    </citation>
    <scope>IDENTIFICATION</scope>
    <source>
        <strain evidence="11">J_2021</strain>
        <tissue evidence="11">Erythrocytes</tissue>
    </source>
</reference>
<dbReference type="PANTHER" id="PTHR11691">
    <property type="entry name" value="TYPE I INTERFERON"/>
    <property type="match status" value="1"/>
</dbReference>
<dbReference type="GO" id="GO:0051607">
    <property type="term" value="P:defense response to virus"/>
    <property type="evidence" value="ECO:0007669"/>
    <property type="project" value="UniProtKB-KW"/>
</dbReference>
<proteinExistence type="inferred from homology"/>
<dbReference type="GO" id="GO:0006955">
    <property type="term" value="P:immune response"/>
    <property type="evidence" value="ECO:0007669"/>
    <property type="project" value="UniProtKB-ARBA"/>
</dbReference>
<protein>
    <submittedName>
        <fullName evidence="11">Interferon beta-like</fullName>
    </submittedName>
</protein>
<gene>
    <name evidence="11" type="primary">LOC121398346</name>
</gene>
<keyword evidence="10" id="KW-1185">Reference proteome</keyword>
<evidence type="ECO:0000256" key="6">
    <source>
        <dbReference type="ARBA" id="ARBA00023118"/>
    </source>
</evidence>
<dbReference type="Proteomes" id="UP000186698">
    <property type="component" value="Chromosome 9_10L"/>
</dbReference>
<comment type="similarity">
    <text evidence="2 8">Belongs to the alpha/beta interferon family.</text>
</comment>
<evidence type="ECO:0000256" key="5">
    <source>
        <dbReference type="ARBA" id="ARBA00022729"/>
    </source>
</evidence>
<keyword evidence="5" id="KW-0732">Signal</keyword>
<evidence type="ECO:0000256" key="2">
    <source>
        <dbReference type="ARBA" id="ARBA00011033"/>
    </source>
</evidence>